<accession>F0SJE4</accession>
<organism evidence="2 3">
    <name type="scientific">Rubinisphaera brasiliensis (strain ATCC 49424 / DSM 5305 / JCM 21570 / IAM 15109 / NBRC 103401 / IFAM 1448)</name>
    <name type="common">Planctomyces brasiliensis</name>
    <dbReference type="NCBI Taxonomy" id="756272"/>
    <lineage>
        <taxon>Bacteria</taxon>
        <taxon>Pseudomonadati</taxon>
        <taxon>Planctomycetota</taxon>
        <taxon>Planctomycetia</taxon>
        <taxon>Planctomycetales</taxon>
        <taxon>Planctomycetaceae</taxon>
        <taxon>Rubinisphaera</taxon>
    </lineage>
</organism>
<dbReference type="STRING" id="756272.Plabr_2116"/>
<dbReference type="RefSeq" id="WP_013628444.1">
    <property type="nucleotide sequence ID" value="NC_015174.1"/>
</dbReference>
<dbReference type="AlphaFoldDB" id="F0SJE4"/>
<name>F0SJE4_RUBBR</name>
<dbReference type="Gene3D" id="3.40.50.850">
    <property type="entry name" value="Isochorismatase-like"/>
    <property type="match status" value="1"/>
</dbReference>
<keyword evidence="2" id="KW-0378">Hydrolase</keyword>
<dbReference type="InterPro" id="IPR036380">
    <property type="entry name" value="Isochorismatase-like_sf"/>
</dbReference>
<dbReference type="PANTHER" id="PTHR14119:SF3">
    <property type="entry name" value="ISOCHORISMATASE DOMAIN-CONTAINING PROTEIN 2"/>
    <property type="match status" value="1"/>
</dbReference>
<dbReference type="HOGENOM" id="CLU_066901_0_1_0"/>
<dbReference type="InterPro" id="IPR000868">
    <property type="entry name" value="Isochorismatase-like_dom"/>
</dbReference>
<dbReference type="Pfam" id="PF00857">
    <property type="entry name" value="Isochorismatase"/>
    <property type="match status" value="1"/>
</dbReference>
<dbReference type="InterPro" id="IPR050993">
    <property type="entry name" value="Isochorismatase_domain"/>
</dbReference>
<dbReference type="SUPFAM" id="SSF52499">
    <property type="entry name" value="Isochorismatase-like hydrolases"/>
    <property type="match status" value="1"/>
</dbReference>
<evidence type="ECO:0000313" key="2">
    <source>
        <dbReference type="EMBL" id="ADY59719.1"/>
    </source>
</evidence>
<dbReference type="eggNOG" id="COG1335">
    <property type="taxonomic scope" value="Bacteria"/>
</dbReference>
<dbReference type="EMBL" id="CP002546">
    <property type="protein sequence ID" value="ADY59719.1"/>
    <property type="molecule type" value="Genomic_DNA"/>
</dbReference>
<dbReference type="KEGG" id="pbs:Plabr_2116"/>
<reference evidence="3" key="1">
    <citation type="submission" date="2011-02" db="EMBL/GenBank/DDBJ databases">
        <title>The complete genome of Planctomyces brasiliensis DSM 5305.</title>
        <authorList>
            <person name="Lucas S."/>
            <person name="Copeland A."/>
            <person name="Lapidus A."/>
            <person name="Bruce D."/>
            <person name="Goodwin L."/>
            <person name="Pitluck S."/>
            <person name="Kyrpides N."/>
            <person name="Mavromatis K."/>
            <person name="Pagani I."/>
            <person name="Ivanova N."/>
            <person name="Ovchinnikova G."/>
            <person name="Lu M."/>
            <person name="Detter J.C."/>
            <person name="Han C."/>
            <person name="Land M."/>
            <person name="Hauser L."/>
            <person name="Markowitz V."/>
            <person name="Cheng J.-F."/>
            <person name="Hugenholtz P."/>
            <person name="Woyke T."/>
            <person name="Wu D."/>
            <person name="Tindall B."/>
            <person name="Pomrenke H.G."/>
            <person name="Brambilla E."/>
            <person name="Klenk H.-P."/>
            <person name="Eisen J.A."/>
        </authorList>
    </citation>
    <scope>NUCLEOTIDE SEQUENCE [LARGE SCALE GENOMIC DNA]</scope>
    <source>
        <strain evidence="3">ATCC 49424 / DSM 5305 / JCM 21570 / NBRC 103401 / IFAM 1448</strain>
    </source>
</reference>
<gene>
    <name evidence="2" type="ordered locus">Plabr_2116</name>
</gene>
<evidence type="ECO:0000259" key="1">
    <source>
        <dbReference type="Pfam" id="PF00857"/>
    </source>
</evidence>
<dbReference type="Proteomes" id="UP000006860">
    <property type="component" value="Chromosome"/>
</dbReference>
<dbReference type="OrthoDB" id="9789777at2"/>
<keyword evidence="3" id="KW-1185">Reference proteome</keyword>
<sequence length="190" mass="21178">MSNYVRSAQLASPDQCFVVVSDIQDRLMEVLPDREHLLERSQMLLEGAKLLSIPIVGTEQYPQGLGETVPEIQPYLDNPPAKKRFSCVEALDIPPAAEREDGRFRAVIVGIEAHICVQQTAFDLLSLGYEVIIPADAIDSISESDWHLALRRMESAGMTVTSVQSLLFEWCETAEHPQFKAISRLVQGKV</sequence>
<protein>
    <submittedName>
        <fullName evidence="2">Isochorismatase hydrolase</fullName>
    </submittedName>
</protein>
<evidence type="ECO:0000313" key="3">
    <source>
        <dbReference type="Proteomes" id="UP000006860"/>
    </source>
</evidence>
<dbReference type="PANTHER" id="PTHR14119">
    <property type="entry name" value="HYDROLASE"/>
    <property type="match status" value="1"/>
</dbReference>
<proteinExistence type="predicted"/>
<dbReference type="GO" id="GO:0016787">
    <property type="term" value="F:hydrolase activity"/>
    <property type="evidence" value="ECO:0007669"/>
    <property type="project" value="UniProtKB-KW"/>
</dbReference>
<feature type="domain" description="Isochorismatase-like" evidence="1">
    <location>
        <begin position="18"/>
        <end position="164"/>
    </location>
</feature>